<protein>
    <submittedName>
        <fullName evidence="1">11942_t:CDS:1</fullName>
    </submittedName>
</protein>
<proteinExistence type="predicted"/>
<feature type="non-terminal residue" evidence="1">
    <location>
        <position position="1"/>
    </location>
</feature>
<name>A0ACA9SGL2_9GLOM</name>
<dbReference type="EMBL" id="CAJVQC010118460">
    <property type="protein sequence ID" value="CAG8837714.1"/>
    <property type="molecule type" value="Genomic_DNA"/>
</dbReference>
<feature type="non-terminal residue" evidence="1">
    <location>
        <position position="131"/>
    </location>
</feature>
<evidence type="ECO:0000313" key="2">
    <source>
        <dbReference type="Proteomes" id="UP000789920"/>
    </source>
</evidence>
<dbReference type="Proteomes" id="UP000789920">
    <property type="component" value="Unassembled WGS sequence"/>
</dbReference>
<organism evidence="1 2">
    <name type="scientific">Racocetra persica</name>
    <dbReference type="NCBI Taxonomy" id="160502"/>
    <lineage>
        <taxon>Eukaryota</taxon>
        <taxon>Fungi</taxon>
        <taxon>Fungi incertae sedis</taxon>
        <taxon>Mucoromycota</taxon>
        <taxon>Glomeromycotina</taxon>
        <taxon>Glomeromycetes</taxon>
        <taxon>Diversisporales</taxon>
        <taxon>Gigasporaceae</taxon>
        <taxon>Racocetra</taxon>
    </lineage>
</organism>
<sequence>SYMSRDIIKYQVDLIKIVSIDYIGACWIVILTRFNTIQPKYDLTNIANCNKSDRNNKFATRFISFTNQSIYNISTNQEKILAKSTANLFKDIKTISNRVEYIKINNSFDLFIKELNDKYFLSQKDIEDPLR</sequence>
<keyword evidence="2" id="KW-1185">Reference proteome</keyword>
<comment type="caution">
    <text evidence="1">The sequence shown here is derived from an EMBL/GenBank/DDBJ whole genome shotgun (WGS) entry which is preliminary data.</text>
</comment>
<reference evidence="1" key="1">
    <citation type="submission" date="2021-06" db="EMBL/GenBank/DDBJ databases">
        <authorList>
            <person name="Kallberg Y."/>
            <person name="Tangrot J."/>
            <person name="Rosling A."/>
        </authorList>
    </citation>
    <scope>NUCLEOTIDE SEQUENCE</scope>
    <source>
        <strain evidence="1">MA461A</strain>
    </source>
</reference>
<evidence type="ECO:0000313" key="1">
    <source>
        <dbReference type="EMBL" id="CAG8837714.1"/>
    </source>
</evidence>
<accession>A0ACA9SGL2</accession>
<gene>
    <name evidence="1" type="ORF">RPERSI_LOCUS30406</name>
</gene>